<dbReference type="GO" id="GO:0005637">
    <property type="term" value="C:nuclear inner membrane"/>
    <property type="evidence" value="ECO:0007669"/>
    <property type="project" value="UniProtKB-SubCell"/>
</dbReference>
<dbReference type="Proteomes" id="UP000055045">
    <property type="component" value="Unassembled WGS sequence"/>
</dbReference>
<keyword evidence="3 8" id="KW-0812">Transmembrane</keyword>
<feature type="compositionally biased region" description="Basic residues" evidence="7">
    <location>
        <begin position="170"/>
        <end position="179"/>
    </location>
</feature>
<evidence type="ECO:0000259" key="10">
    <source>
        <dbReference type="Pfam" id="PF12949"/>
    </source>
</evidence>
<protein>
    <recommendedName>
        <fullName evidence="13">LEM-like domain-containing protein</fullName>
    </recommendedName>
</protein>
<keyword evidence="6" id="KW-0539">Nucleus</keyword>
<evidence type="ECO:0000256" key="5">
    <source>
        <dbReference type="ARBA" id="ARBA00023136"/>
    </source>
</evidence>
<dbReference type="InterPro" id="IPR018996">
    <property type="entry name" value="Man1/Src1-like_C"/>
</dbReference>
<feature type="compositionally biased region" description="Polar residues" evidence="7">
    <location>
        <begin position="255"/>
        <end position="265"/>
    </location>
</feature>
<dbReference type="GO" id="GO:0005783">
    <property type="term" value="C:endoplasmic reticulum"/>
    <property type="evidence" value="ECO:0007669"/>
    <property type="project" value="TreeGrafter"/>
</dbReference>
<dbReference type="InterPro" id="IPR044780">
    <property type="entry name" value="Heh2/Src1"/>
</dbReference>
<dbReference type="InterPro" id="IPR041885">
    <property type="entry name" value="MAN1_winged_helix_dom"/>
</dbReference>
<feature type="compositionally biased region" description="Polar residues" evidence="7">
    <location>
        <begin position="205"/>
        <end position="218"/>
    </location>
</feature>
<keyword evidence="5 8" id="KW-0472">Membrane</keyword>
<keyword evidence="12" id="KW-1185">Reference proteome</keyword>
<keyword evidence="4 8" id="KW-1133">Transmembrane helix</keyword>
<feature type="compositionally biased region" description="Acidic residues" evidence="7">
    <location>
        <begin position="286"/>
        <end position="310"/>
    </location>
</feature>
<evidence type="ECO:0000256" key="8">
    <source>
        <dbReference type="SAM" id="Phobius"/>
    </source>
</evidence>
<feature type="transmembrane region" description="Helical" evidence="8">
    <location>
        <begin position="555"/>
        <end position="574"/>
    </location>
</feature>
<comment type="subcellular location">
    <subcellularLocation>
        <location evidence="1">Nucleus inner membrane</location>
    </subcellularLocation>
</comment>
<proteinExistence type="predicted"/>
<dbReference type="PANTHER" id="PTHR47808:SF2">
    <property type="entry name" value="LEM DOMAIN-CONTAINING PROTEIN 2"/>
    <property type="match status" value="1"/>
</dbReference>
<dbReference type="PANTHER" id="PTHR47808">
    <property type="entry name" value="INNER NUCLEAR MEMBRANE PROTEIN HEH2-RELATED"/>
    <property type="match status" value="1"/>
</dbReference>
<evidence type="ECO:0000259" key="9">
    <source>
        <dbReference type="Pfam" id="PF09402"/>
    </source>
</evidence>
<organism evidence="11 12">
    <name type="scientific">Penicillium freii</name>
    <dbReference type="NCBI Taxonomy" id="48697"/>
    <lineage>
        <taxon>Eukaryota</taxon>
        <taxon>Fungi</taxon>
        <taxon>Dikarya</taxon>
        <taxon>Ascomycota</taxon>
        <taxon>Pezizomycotina</taxon>
        <taxon>Eurotiomycetes</taxon>
        <taxon>Eurotiomycetidae</taxon>
        <taxon>Eurotiales</taxon>
        <taxon>Aspergillaceae</taxon>
        <taxon>Penicillium</taxon>
    </lineage>
</organism>
<evidence type="ECO:0000256" key="6">
    <source>
        <dbReference type="ARBA" id="ARBA00023242"/>
    </source>
</evidence>
<evidence type="ECO:0000313" key="11">
    <source>
        <dbReference type="EMBL" id="KUM56861.1"/>
    </source>
</evidence>
<feature type="domain" description="Man1/Src1-like C-terminal" evidence="9">
    <location>
        <begin position="349"/>
        <end position="672"/>
    </location>
</feature>
<accession>A0A101MA82</accession>
<evidence type="ECO:0000313" key="12">
    <source>
        <dbReference type="Proteomes" id="UP000055045"/>
    </source>
</evidence>
<evidence type="ECO:0000256" key="2">
    <source>
        <dbReference type="ARBA" id="ARBA00022553"/>
    </source>
</evidence>
<dbReference type="GO" id="GO:0003682">
    <property type="term" value="F:chromatin binding"/>
    <property type="evidence" value="ECO:0007669"/>
    <property type="project" value="InterPro"/>
</dbReference>
<comment type="caution">
    <text evidence="11">The sequence shown here is derived from an EMBL/GenBank/DDBJ whole genome shotgun (WGS) entry which is preliminary data.</text>
</comment>
<dbReference type="AlphaFoldDB" id="A0A101MA82"/>
<feature type="domain" description="HeH/LEM" evidence="10">
    <location>
        <begin position="14"/>
        <end position="48"/>
    </location>
</feature>
<dbReference type="STRING" id="48697.A0A101MA82"/>
<evidence type="ECO:0000256" key="4">
    <source>
        <dbReference type="ARBA" id="ARBA00022989"/>
    </source>
</evidence>
<evidence type="ECO:0000256" key="3">
    <source>
        <dbReference type="ARBA" id="ARBA00022692"/>
    </source>
</evidence>
<evidence type="ECO:0008006" key="13">
    <source>
        <dbReference type="Google" id="ProtNLM"/>
    </source>
</evidence>
<dbReference type="InterPro" id="IPR025856">
    <property type="entry name" value="HeH/LEM_domain"/>
</dbReference>
<keyword evidence="2" id="KW-0597">Phosphoprotein</keyword>
<reference evidence="11 12" key="1">
    <citation type="submission" date="2015-10" db="EMBL/GenBank/DDBJ databases">
        <title>Genome sequencing of Penicillium freii.</title>
        <authorList>
            <person name="Nguyen H.D."/>
            <person name="Visagie C.M."/>
            <person name="Seifert K.A."/>
        </authorList>
    </citation>
    <scope>NUCLEOTIDE SEQUENCE [LARGE SCALE GENOMIC DNA]</scope>
    <source>
        <strain evidence="11 12">DAOM 242723</strain>
    </source>
</reference>
<dbReference type="GO" id="GO:0034399">
    <property type="term" value="C:nuclear periphery"/>
    <property type="evidence" value="ECO:0007669"/>
    <property type="project" value="TreeGrafter"/>
</dbReference>
<dbReference type="Pfam" id="PF12949">
    <property type="entry name" value="HeH"/>
    <property type="match status" value="1"/>
</dbReference>
<dbReference type="Gene3D" id="1.10.10.1180">
    <property type="entry name" value="MAN1, winged-helix domain"/>
    <property type="match status" value="1"/>
</dbReference>
<sequence length="750" mass="83605">MADELEYLHPDFDLNSLTVPRLRSILVSHDIPYPASAKKAQLIGILEDEVLPQARKLLRDRDTVRRTSMGITDMSSRSTSVASDTNDRESMPPPPTPSTVGSTRRGERGTSRRSTRHSTVDTDDGLGPATPVRNTKRTSVARSVGKHARTSDTETGDDTLATPVAATRPTPRKSTARKVGRSEVLPSTEVDEYTPTGVKSELREQNTFTDDNPFQSGSPEAPKSARMSFDGKRKSVSRLSTDSPARGRGLRSRKSATPSSIQQDDGFQPPKRDSFDFASRLMPPQEEPEEESEESEDEEESEIEAGEEFTPEEQLAMSMENDHYSRQIQPRRRPQKQGTLSRLAPWVVILSLAGSFGTWWRKEKLEIGYCGLGKPSWSLAETKVPEWANILEPRCEPCPSHAFCYPDFEVRCENDFLRKPHPLSLGGLVPLPPTCEPDSEKERRVKAVTDKAVEELRERRAKWECGQLKEDGKGARSPDISEPELREEVAKKRRKGLSDTEFDELWKGAIGEILGKDEVISKTKQNSDILVLSSTSIARLPLACAVRRHFRLALLAYRLPISLLIMAIGLLVYARARVLARRSDIARVPELVATTLDRLSTQAALYARGDAKEPYVAIGQLRDDVLRFELQGKRREELWRRVRSFVEGNANVRASVREGRSGDVSRVWEWIGGINAVGELEHIGRLLTPLRVKVNPSLFLVRGNLAAGTRAVRSINSPPAVWGIPFGIYARSSAVTVLFLISHPLSFPDV</sequence>
<evidence type="ECO:0000256" key="1">
    <source>
        <dbReference type="ARBA" id="ARBA00004540"/>
    </source>
</evidence>
<dbReference type="CDD" id="cd12935">
    <property type="entry name" value="LEM_like"/>
    <property type="match status" value="1"/>
</dbReference>
<gene>
    <name evidence="11" type="ORF">ACN42_g10336</name>
</gene>
<dbReference type="GO" id="GO:0071763">
    <property type="term" value="P:nuclear membrane organization"/>
    <property type="evidence" value="ECO:0007669"/>
    <property type="project" value="TreeGrafter"/>
</dbReference>
<dbReference type="EMBL" id="LLXE01000427">
    <property type="protein sequence ID" value="KUM56861.1"/>
    <property type="molecule type" value="Genomic_DNA"/>
</dbReference>
<name>A0A101MA82_PENFR</name>
<feature type="region of interest" description="Disordered" evidence="7">
    <location>
        <begin position="65"/>
        <end position="310"/>
    </location>
</feature>
<evidence type="ECO:0000256" key="7">
    <source>
        <dbReference type="SAM" id="MobiDB-lite"/>
    </source>
</evidence>
<dbReference type="Pfam" id="PF09402">
    <property type="entry name" value="MSC"/>
    <property type="match status" value="1"/>
</dbReference>
<feature type="compositionally biased region" description="Polar residues" evidence="7">
    <location>
        <begin position="69"/>
        <end position="84"/>
    </location>
</feature>